<feature type="region of interest" description="Disordered" evidence="1">
    <location>
        <begin position="45"/>
        <end position="73"/>
    </location>
</feature>
<dbReference type="AlphaFoldDB" id="A0A9Q1D867"/>
<accession>A0A9Q1D867</accession>
<dbReference type="Gene3D" id="1.10.510.10">
    <property type="entry name" value="Transferase(Phosphotransferase) domain 1"/>
    <property type="match status" value="1"/>
</dbReference>
<feature type="region of interest" description="Disordered" evidence="1">
    <location>
        <begin position="91"/>
        <end position="124"/>
    </location>
</feature>
<keyword evidence="3" id="KW-1185">Reference proteome</keyword>
<dbReference type="Proteomes" id="UP001152803">
    <property type="component" value="Unassembled WGS sequence"/>
</dbReference>
<reference evidence="2" key="1">
    <citation type="journal article" date="2023" name="Science">
        <title>Genome structures resolve the early diversification of teleost fishes.</title>
        <authorList>
            <person name="Parey E."/>
            <person name="Louis A."/>
            <person name="Montfort J."/>
            <person name="Bouchez O."/>
            <person name="Roques C."/>
            <person name="Iampietro C."/>
            <person name="Lluch J."/>
            <person name="Castinel A."/>
            <person name="Donnadieu C."/>
            <person name="Desvignes T."/>
            <person name="Floi Bucao C."/>
            <person name="Jouanno E."/>
            <person name="Wen M."/>
            <person name="Mejri S."/>
            <person name="Dirks R."/>
            <person name="Jansen H."/>
            <person name="Henkel C."/>
            <person name="Chen W.J."/>
            <person name="Zahm M."/>
            <person name="Cabau C."/>
            <person name="Klopp C."/>
            <person name="Thompson A.W."/>
            <person name="Robinson-Rechavi M."/>
            <person name="Braasch I."/>
            <person name="Lecointre G."/>
            <person name="Bobe J."/>
            <person name="Postlethwait J.H."/>
            <person name="Berthelot C."/>
            <person name="Roest Crollius H."/>
            <person name="Guiguen Y."/>
        </authorList>
    </citation>
    <scope>NUCLEOTIDE SEQUENCE</scope>
    <source>
        <strain evidence="2">Concon-B</strain>
    </source>
</reference>
<sequence>MGLVMELMERGSVESLLKRLRGPPPWPLAFRLAHQVALGMNFMHKLSPPTAAPRPQAQQRAAGPRLRSKDHRFWSGPTDAQYFQCGGAGGGGGTLSYMPPKPSKHPTKPRPPLTPTVMPSCSGL</sequence>
<dbReference type="SUPFAM" id="SSF56112">
    <property type="entry name" value="Protein kinase-like (PK-like)"/>
    <property type="match status" value="1"/>
</dbReference>
<feature type="compositionally biased region" description="Low complexity" evidence="1">
    <location>
        <begin position="53"/>
        <end position="65"/>
    </location>
</feature>
<gene>
    <name evidence="2" type="ORF">COCON_G00172160</name>
</gene>
<protein>
    <submittedName>
        <fullName evidence="2">Uncharacterized protein</fullName>
    </submittedName>
</protein>
<dbReference type="OrthoDB" id="4062651at2759"/>
<dbReference type="EMBL" id="JAFJMO010000012">
    <property type="protein sequence ID" value="KAJ8261493.1"/>
    <property type="molecule type" value="Genomic_DNA"/>
</dbReference>
<comment type="caution">
    <text evidence="2">The sequence shown here is derived from an EMBL/GenBank/DDBJ whole genome shotgun (WGS) entry which is preliminary data.</text>
</comment>
<evidence type="ECO:0000256" key="1">
    <source>
        <dbReference type="SAM" id="MobiDB-lite"/>
    </source>
</evidence>
<dbReference type="InterPro" id="IPR011009">
    <property type="entry name" value="Kinase-like_dom_sf"/>
</dbReference>
<proteinExistence type="predicted"/>
<organism evidence="2 3">
    <name type="scientific">Conger conger</name>
    <name type="common">Conger eel</name>
    <name type="synonym">Muraena conger</name>
    <dbReference type="NCBI Taxonomy" id="82655"/>
    <lineage>
        <taxon>Eukaryota</taxon>
        <taxon>Metazoa</taxon>
        <taxon>Chordata</taxon>
        <taxon>Craniata</taxon>
        <taxon>Vertebrata</taxon>
        <taxon>Euteleostomi</taxon>
        <taxon>Actinopterygii</taxon>
        <taxon>Neopterygii</taxon>
        <taxon>Teleostei</taxon>
        <taxon>Anguilliformes</taxon>
        <taxon>Congridae</taxon>
        <taxon>Conger</taxon>
    </lineage>
</organism>
<evidence type="ECO:0000313" key="3">
    <source>
        <dbReference type="Proteomes" id="UP001152803"/>
    </source>
</evidence>
<name>A0A9Q1D867_CONCO</name>
<evidence type="ECO:0000313" key="2">
    <source>
        <dbReference type="EMBL" id="KAJ8261493.1"/>
    </source>
</evidence>